<evidence type="ECO:0000256" key="1">
    <source>
        <dbReference type="SAM" id="Phobius"/>
    </source>
</evidence>
<name>A0A0G0UK13_9BACT</name>
<proteinExistence type="predicted"/>
<reference evidence="2 3" key="1">
    <citation type="journal article" date="2015" name="Nature">
        <title>rRNA introns, odd ribosomes, and small enigmatic genomes across a large radiation of phyla.</title>
        <authorList>
            <person name="Brown C.T."/>
            <person name="Hug L.A."/>
            <person name="Thomas B.C."/>
            <person name="Sharon I."/>
            <person name="Castelle C.J."/>
            <person name="Singh A."/>
            <person name="Wilkins M.J."/>
            <person name="Williams K.H."/>
            <person name="Banfield J.F."/>
        </authorList>
    </citation>
    <scope>NUCLEOTIDE SEQUENCE [LARGE SCALE GENOMIC DNA]</scope>
</reference>
<evidence type="ECO:0000313" key="3">
    <source>
        <dbReference type="Proteomes" id="UP000033858"/>
    </source>
</evidence>
<sequence>MKITNNPLRGKNWILIVILLFAAILRLWNLGSIPPHLTPDEASLGYNAYSILKTGRDEYSKFLPII</sequence>
<keyword evidence="1" id="KW-1133">Transmembrane helix</keyword>
<keyword evidence="1" id="KW-0472">Membrane</keyword>
<keyword evidence="2" id="KW-0808">Transferase</keyword>
<feature type="non-terminal residue" evidence="2">
    <location>
        <position position="66"/>
    </location>
</feature>
<keyword evidence="1" id="KW-0812">Transmembrane</keyword>
<organism evidence="2 3">
    <name type="scientific">Candidatus Woesebacteria bacterium GW2011_GWB1_41_10</name>
    <dbReference type="NCBI Taxonomy" id="1618577"/>
    <lineage>
        <taxon>Bacteria</taxon>
        <taxon>Candidatus Woeseibacteriota</taxon>
    </lineage>
</organism>
<gene>
    <name evidence="2" type="ORF">UU32_C0003G0001</name>
</gene>
<protein>
    <submittedName>
        <fullName evidence="2">Glycosyl transferase family 39</fullName>
    </submittedName>
</protein>
<dbReference type="Proteomes" id="UP000033858">
    <property type="component" value="Unassembled WGS sequence"/>
</dbReference>
<dbReference type="GO" id="GO:0016740">
    <property type="term" value="F:transferase activity"/>
    <property type="evidence" value="ECO:0007669"/>
    <property type="project" value="UniProtKB-KW"/>
</dbReference>
<comment type="caution">
    <text evidence="2">The sequence shown here is derived from an EMBL/GenBank/DDBJ whole genome shotgun (WGS) entry which is preliminary data.</text>
</comment>
<dbReference type="AlphaFoldDB" id="A0A0G0UK13"/>
<feature type="transmembrane region" description="Helical" evidence="1">
    <location>
        <begin position="12"/>
        <end position="29"/>
    </location>
</feature>
<evidence type="ECO:0000313" key="2">
    <source>
        <dbReference type="EMBL" id="KKR87871.1"/>
    </source>
</evidence>
<dbReference type="EMBL" id="LCAE01000003">
    <property type="protein sequence ID" value="KKR87871.1"/>
    <property type="molecule type" value="Genomic_DNA"/>
</dbReference>
<accession>A0A0G0UK13</accession>